<dbReference type="InterPro" id="IPR012818">
    <property type="entry name" value="CbiE"/>
</dbReference>
<dbReference type="InterPro" id="IPR050714">
    <property type="entry name" value="Cobalamin_biosynth_MTase"/>
</dbReference>
<evidence type="ECO:0000256" key="5">
    <source>
        <dbReference type="ARBA" id="ARBA00022691"/>
    </source>
</evidence>
<dbReference type="PANTHER" id="PTHR43182:SF1">
    <property type="entry name" value="COBALT-PRECORRIN-7 C(5)-METHYLTRANSFERASE"/>
    <property type="match status" value="1"/>
</dbReference>
<evidence type="ECO:0000256" key="3">
    <source>
        <dbReference type="ARBA" id="ARBA00022603"/>
    </source>
</evidence>
<feature type="domain" description="Tetrapyrrole methylase" evidence="6">
    <location>
        <begin position="6"/>
        <end position="183"/>
    </location>
</feature>
<comment type="pathway">
    <text evidence="1">Cofactor biosynthesis; adenosylcobalamin biosynthesis.</text>
</comment>
<dbReference type="InterPro" id="IPR014008">
    <property type="entry name" value="Cbl_synth_MTase_CbiT"/>
</dbReference>
<dbReference type="Gene3D" id="3.40.1010.10">
    <property type="entry name" value="Cobalt-precorrin-4 Transmethylase, Domain 1"/>
    <property type="match status" value="1"/>
</dbReference>
<dbReference type="UniPathway" id="UPA00148"/>
<organism evidence="7 8">
    <name type="scientific">Paracoccus alcaliphilus</name>
    <dbReference type="NCBI Taxonomy" id="34002"/>
    <lineage>
        <taxon>Bacteria</taxon>
        <taxon>Pseudomonadati</taxon>
        <taxon>Pseudomonadota</taxon>
        <taxon>Alphaproteobacteria</taxon>
        <taxon>Rhodobacterales</taxon>
        <taxon>Paracoccaceae</taxon>
        <taxon>Paracoccus</taxon>
    </lineage>
</organism>
<gene>
    <name evidence="7" type="ORF">SAMN04489859_101233</name>
</gene>
<keyword evidence="5" id="KW-0949">S-adenosyl-L-methionine</keyword>
<dbReference type="InterPro" id="IPR006365">
    <property type="entry name" value="Cbl_synth_CobL"/>
</dbReference>
<dbReference type="SUPFAM" id="SSF53335">
    <property type="entry name" value="S-adenosyl-L-methionine-dependent methyltransferases"/>
    <property type="match status" value="1"/>
</dbReference>
<dbReference type="Gene3D" id="3.40.50.150">
    <property type="entry name" value="Vaccinia Virus protein VP39"/>
    <property type="match status" value="1"/>
</dbReference>
<evidence type="ECO:0000313" key="7">
    <source>
        <dbReference type="EMBL" id="SEN65668.1"/>
    </source>
</evidence>
<dbReference type="GO" id="GO:0032259">
    <property type="term" value="P:methylation"/>
    <property type="evidence" value="ECO:0007669"/>
    <property type="project" value="UniProtKB-KW"/>
</dbReference>
<sequence>MGDPWLTIIGIGEDGLAGLPDASRHALDRAAVIFGGPRHLVLAGAGGRGREWPVPFDIAPVLALRGQPVAVLASGDPFWFGAGGSLCAHLNPGEWHALPAPGTLALAAARLGWRIEDIACLGLHAAPFARLRPHLTRGCRIIATLRDSAAVPALADWLATQGFGAVRMTVMERLGGPQERIRQARDCDMGDIAAPVAVALDGADLPVGAGLSAAPGRPETDFAHDGQITKSPIRAITLSALAPRREELLWDIGGGSGSVSVEWALAGGRAICIEPREDRGRNIATNIANFGLDDRVTLRPGTAPDALEGLPAPDAVFVGGGGNAALFSGLWDRLAPGTRIVANAVTLETEALLTSLHARHGGALIRIDIAEAAPLGGMRGWQAARPVVQWRVLR</sequence>
<dbReference type="Proteomes" id="UP000199054">
    <property type="component" value="Unassembled WGS sequence"/>
</dbReference>
<dbReference type="NCBIfam" id="TIGR02467">
    <property type="entry name" value="CbiE"/>
    <property type="match status" value="1"/>
</dbReference>
<reference evidence="7 8" key="1">
    <citation type="submission" date="2016-10" db="EMBL/GenBank/DDBJ databases">
        <authorList>
            <person name="de Groot N.N."/>
        </authorList>
    </citation>
    <scope>NUCLEOTIDE SEQUENCE [LARGE SCALE GENOMIC DNA]</scope>
    <source>
        <strain evidence="7 8">DSM 8512</strain>
    </source>
</reference>
<evidence type="ECO:0000256" key="1">
    <source>
        <dbReference type="ARBA" id="ARBA00004953"/>
    </source>
</evidence>
<dbReference type="SUPFAM" id="SSF53790">
    <property type="entry name" value="Tetrapyrrole methylase"/>
    <property type="match status" value="1"/>
</dbReference>
<dbReference type="GO" id="GO:0008276">
    <property type="term" value="F:protein methyltransferase activity"/>
    <property type="evidence" value="ECO:0007669"/>
    <property type="project" value="InterPro"/>
</dbReference>
<dbReference type="NCBIfam" id="TIGR02469">
    <property type="entry name" value="CbiT"/>
    <property type="match status" value="1"/>
</dbReference>
<dbReference type="RefSeq" id="WP_090611939.1">
    <property type="nucleotide sequence ID" value="NZ_CP067124.1"/>
</dbReference>
<dbReference type="InterPro" id="IPR000878">
    <property type="entry name" value="4pyrrol_Mease"/>
</dbReference>
<dbReference type="Pfam" id="PF00590">
    <property type="entry name" value="TP_methylase"/>
    <property type="match status" value="1"/>
</dbReference>
<keyword evidence="8" id="KW-1185">Reference proteome</keyword>
<keyword evidence="4 7" id="KW-0808">Transferase</keyword>
<evidence type="ECO:0000259" key="6">
    <source>
        <dbReference type="Pfam" id="PF00590"/>
    </source>
</evidence>
<dbReference type="PIRSF" id="PIRSF036428">
    <property type="entry name" value="CobL"/>
    <property type="match status" value="1"/>
</dbReference>
<dbReference type="CDD" id="cd11644">
    <property type="entry name" value="Precorrin-6Y-MT"/>
    <property type="match status" value="1"/>
</dbReference>
<name>A0A1H8ID22_9RHOB</name>
<accession>A0A1H8ID22</accession>
<protein>
    <submittedName>
        <fullName evidence="7">Precorrin-6Y C5,15-methyltransferase (Decarboxylating)</fullName>
    </submittedName>
</protein>
<keyword evidence="2" id="KW-0169">Cobalamin biosynthesis</keyword>
<dbReference type="InterPro" id="IPR014776">
    <property type="entry name" value="4pyrrole_Mease_sub2"/>
</dbReference>
<dbReference type="InterPro" id="IPR014777">
    <property type="entry name" value="4pyrrole_Mease_sub1"/>
</dbReference>
<dbReference type="OrthoDB" id="9787825at2"/>
<proteinExistence type="predicted"/>
<dbReference type="GO" id="GO:0009236">
    <property type="term" value="P:cobalamin biosynthetic process"/>
    <property type="evidence" value="ECO:0007669"/>
    <property type="project" value="UniProtKB-UniPathway"/>
</dbReference>
<dbReference type="AlphaFoldDB" id="A0A1H8ID22"/>
<dbReference type="InterPro" id="IPR029063">
    <property type="entry name" value="SAM-dependent_MTases_sf"/>
</dbReference>
<dbReference type="Gene3D" id="3.30.950.10">
    <property type="entry name" value="Methyltransferase, Cobalt-precorrin-4 Transmethylase, Domain 2"/>
    <property type="match status" value="1"/>
</dbReference>
<evidence type="ECO:0000313" key="8">
    <source>
        <dbReference type="Proteomes" id="UP000199054"/>
    </source>
</evidence>
<dbReference type="PANTHER" id="PTHR43182">
    <property type="entry name" value="COBALT-PRECORRIN-6B C(15)-METHYLTRANSFERASE (DECARBOXYLATING)"/>
    <property type="match status" value="1"/>
</dbReference>
<keyword evidence="3 7" id="KW-0489">Methyltransferase</keyword>
<evidence type="ECO:0000256" key="4">
    <source>
        <dbReference type="ARBA" id="ARBA00022679"/>
    </source>
</evidence>
<dbReference type="InterPro" id="IPR035996">
    <property type="entry name" value="4pyrrol_Methylase_sf"/>
</dbReference>
<dbReference type="STRING" id="34002.SAMN04489859_101233"/>
<evidence type="ECO:0000256" key="2">
    <source>
        <dbReference type="ARBA" id="ARBA00022573"/>
    </source>
</evidence>
<dbReference type="EMBL" id="FODE01000012">
    <property type="protein sequence ID" value="SEN65668.1"/>
    <property type="molecule type" value="Genomic_DNA"/>
</dbReference>